<dbReference type="InterPro" id="IPR021617">
    <property type="entry name" value="DUF3231"/>
</dbReference>
<proteinExistence type="predicted"/>
<accession>A0A1G8IKP7</accession>
<protein>
    <recommendedName>
        <fullName evidence="3">DUF3231 family protein</fullName>
    </recommendedName>
</protein>
<dbReference type="Pfam" id="PF11553">
    <property type="entry name" value="DUF3231"/>
    <property type="match status" value="1"/>
</dbReference>
<evidence type="ECO:0008006" key="3">
    <source>
        <dbReference type="Google" id="ProtNLM"/>
    </source>
</evidence>
<dbReference type="Proteomes" id="UP000199017">
    <property type="component" value="Unassembled WGS sequence"/>
</dbReference>
<dbReference type="EMBL" id="FNDU01000005">
    <property type="protein sequence ID" value="SDI19371.1"/>
    <property type="molecule type" value="Genomic_DNA"/>
</dbReference>
<reference evidence="1 2" key="1">
    <citation type="submission" date="2016-10" db="EMBL/GenBank/DDBJ databases">
        <authorList>
            <person name="de Groot N.N."/>
        </authorList>
    </citation>
    <scope>NUCLEOTIDE SEQUENCE [LARGE SCALE GENOMIC DNA]</scope>
    <source>
        <strain evidence="2">P4B,CCM 7963,CECT 7998,DSM 25260,IBRC-M 10614,KCTC 13821</strain>
    </source>
</reference>
<dbReference type="AlphaFoldDB" id="A0A1G8IKP7"/>
<dbReference type="RefSeq" id="WP_091584619.1">
    <property type="nucleotide sequence ID" value="NZ_FNDU01000005.1"/>
</dbReference>
<gene>
    <name evidence="1" type="ORF">SAMN05216352_105233</name>
</gene>
<sequence>MGILSGNQHEEPMHYGEVFSLWTYLTGLKGAISSYQTYMNHAGDADLFKLLEDMVDGARREEMEIEQVLKENGVGLPPSPPERAYSHPEDIPIGARFNDPEISALIARDIATGLVGCSQIIGESTREDIAMLFGQYHTNKAQAGAKVLRMNKEKGWLVLPPLHMNAPQGVTV</sequence>
<dbReference type="OrthoDB" id="1934429at2"/>
<evidence type="ECO:0000313" key="2">
    <source>
        <dbReference type="Proteomes" id="UP000199017"/>
    </source>
</evidence>
<name>A0A1G8IKP7_9BACI</name>
<dbReference type="STRING" id="930129.SAMN05216352_105233"/>
<dbReference type="InterPro" id="IPR012347">
    <property type="entry name" value="Ferritin-like"/>
</dbReference>
<dbReference type="Gene3D" id="1.20.1260.10">
    <property type="match status" value="1"/>
</dbReference>
<organism evidence="1 2">
    <name type="scientific">Alteribacillus bidgolensis</name>
    <dbReference type="NCBI Taxonomy" id="930129"/>
    <lineage>
        <taxon>Bacteria</taxon>
        <taxon>Bacillati</taxon>
        <taxon>Bacillota</taxon>
        <taxon>Bacilli</taxon>
        <taxon>Bacillales</taxon>
        <taxon>Bacillaceae</taxon>
        <taxon>Alteribacillus</taxon>
    </lineage>
</organism>
<evidence type="ECO:0000313" key="1">
    <source>
        <dbReference type="EMBL" id="SDI19371.1"/>
    </source>
</evidence>
<keyword evidence="2" id="KW-1185">Reference proteome</keyword>